<dbReference type="RefSeq" id="WP_003846349.1">
    <property type="nucleotide sequence ID" value="NZ_BQKK01000002.1"/>
</dbReference>
<evidence type="ECO:0000256" key="7">
    <source>
        <dbReference type="ARBA" id="ARBA00050038"/>
    </source>
</evidence>
<evidence type="ECO:0000256" key="10">
    <source>
        <dbReference type="RuleBase" id="RU004320"/>
    </source>
</evidence>
<dbReference type="InterPro" id="IPR018171">
    <property type="entry name" value="Pept_tRNA_hydro_CS"/>
</dbReference>
<feature type="binding site" evidence="8">
    <location>
        <position position="100"/>
    </location>
    <ligand>
        <name>tRNA</name>
        <dbReference type="ChEBI" id="CHEBI:17843"/>
    </ligand>
</feature>
<dbReference type="Proteomes" id="UP001054925">
    <property type="component" value="Unassembled WGS sequence"/>
</dbReference>
<dbReference type="SUPFAM" id="SSF53178">
    <property type="entry name" value="Peptidyl-tRNA hydrolase-like"/>
    <property type="match status" value="1"/>
</dbReference>
<dbReference type="NCBIfam" id="TIGR00447">
    <property type="entry name" value="pth"/>
    <property type="match status" value="1"/>
</dbReference>
<organism evidence="11 12">
    <name type="scientific">Corynebacterium ammoniagenes</name>
    <name type="common">Brevibacterium ammoniagenes</name>
    <dbReference type="NCBI Taxonomy" id="1697"/>
    <lineage>
        <taxon>Bacteria</taxon>
        <taxon>Bacillati</taxon>
        <taxon>Actinomycetota</taxon>
        <taxon>Actinomycetes</taxon>
        <taxon>Mycobacteriales</taxon>
        <taxon>Corynebacteriaceae</taxon>
        <taxon>Corynebacterium</taxon>
    </lineage>
</organism>
<dbReference type="GO" id="GO:0072344">
    <property type="term" value="P:rescue of stalled ribosome"/>
    <property type="evidence" value="ECO:0007669"/>
    <property type="project" value="UniProtKB-UniRule"/>
</dbReference>
<evidence type="ECO:0000256" key="6">
    <source>
        <dbReference type="ARBA" id="ARBA00048707"/>
    </source>
</evidence>
<dbReference type="InterPro" id="IPR036416">
    <property type="entry name" value="Pept_tRNA_hydro_sf"/>
</dbReference>
<accession>A0AAV5G7L2</accession>
<dbReference type="AlphaFoldDB" id="A0AAV5G7L2"/>
<protein>
    <recommendedName>
        <fullName evidence="7 8">Peptidyl-tRNA hydrolase</fullName>
        <shortName evidence="8">Pth</shortName>
        <ecNumber evidence="1 8">3.1.1.29</ecNumber>
    </recommendedName>
</protein>
<sequence length="220" mass="23331">MNVLNRFFDLFRSRSGSCTQSARDTSVELPATADWLVVGLGNPGAKYAATRHNVGYMAIDDLLAETGDLVQPVHGHKLLAATVEIAGHTVVLARPTTFMNLSGEAIGPVAEKLGISADRIIAVHDELDLPENKIRLKLGGNENGHNGLKSLTQHLGTRDYLRVRIGIARPPKGSSIPDYVLAPVNAGPGFDQSIALAASGVKEIISSGLNKAQNTIHSKA</sequence>
<dbReference type="PANTHER" id="PTHR17224:SF1">
    <property type="entry name" value="PEPTIDYL-TRNA HYDROLASE"/>
    <property type="match status" value="1"/>
</dbReference>
<feature type="binding site" evidence="8">
    <location>
        <position position="98"/>
    </location>
    <ligand>
        <name>tRNA</name>
        <dbReference type="ChEBI" id="CHEBI:17843"/>
    </ligand>
</feature>
<dbReference type="GO" id="GO:0006515">
    <property type="term" value="P:protein quality control for misfolded or incompletely synthesized proteins"/>
    <property type="evidence" value="ECO:0007669"/>
    <property type="project" value="UniProtKB-UniRule"/>
</dbReference>
<dbReference type="FunFam" id="3.40.50.1470:FF:000001">
    <property type="entry name" value="Peptidyl-tRNA hydrolase"/>
    <property type="match status" value="1"/>
</dbReference>
<proteinExistence type="inferred from homology"/>
<dbReference type="GO" id="GO:0005737">
    <property type="term" value="C:cytoplasm"/>
    <property type="evidence" value="ECO:0007669"/>
    <property type="project" value="UniProtKB-SubCell"/>
</dbReference>
<evidence type="ECO:0000256" key="2">
    <source>
        <dbReference type="ARBA" id="ARBA00022555"/>
    </source>
</evidence>
<dbReference type="EC" id="3.1.1.29" evidence="1 8"/>
<comment type="function">
    <text evidence="8">Hydrolyzes ribosome-free peptidyl-tRNAs (with 1 or more amino acids incorporated), which drop off the ribosome during protein synthesis, or as a result of ribosome stalling.</text>
</comment>
<keyword evidence="4 8" id="KW-0694">RNA-binding</keyword>
<dbReference type="PROSITE" id="PS01195">
    <property type="entry name" value="PEPT_TRNA_HYDROL_1"/>
    <property type="match status" value="1"/>
</dbReference>
<name>A0AAV5G7L2_CORAM</name>
<comment type="similarity">
    <text evidence="5 8 10">Belongs to the PTH family.</text>
</comment>
<dbReference type="PANTHER" id="PTHR17224">
    <property type="entry name" value="PEPTIDYL-TRNA HYDROLASE"/>
    <property type="match status" value="1"/>
</dbReference>
<keyword evidence="8" id="KW-0963">Cytoplasm</keyword>
<comment type="subcellular location">
    <subcellularLocation>
        <location evidence="8">Cytoplasm</location>
    </subcellularLocation>
</comment>
<evidence type="ECO:0000256" key="4">
    <source>
        <dbReference type="ARBA" id="ARBA00022884"/>
    </source>
</evidence>
<comment type="function">
    <text evidence="8">Catalyzes the release of premature peptidyl moieties from peptidyl-tRNA molecules trapped in stalled 50S ribosomal subunits, and thus maintains levels of free tRNAs and 50S ribosomes.</text>
</comment>
<comment type="subunit">
    <text evidence="8">Monomer.</text>
</comment>
<feature type="active site" description="Proton acceptor" evidence="8">
    <location>
        <position position="52"/>
    </location>
</feature>
<feature type="binding site" evidence="8">
    <location>
        <position position="146"/>
    </location>
    <ligand>
        <name>tRNA</name>
        <dbReference type="ChEBI" id="CHEBI:17843"/>
    </ligand>
</feature>
<keyword evidence="3 8" id="KW-0378">Hydrolase</keyword>
<dbReference type="HAMAP" id="MF_00083">
    <property type="entry name" value="Pept_tRNA_hydro_bact"/>
    <property type="match status" value="1"/>
</dbReference>
<feature type="site" description="Stabilizes the basic form of H active site to accept a proton" evidence="8">
    <location>
        <position position="125"/>
    </location>
</feature>
<evidence type="ECO:0000256" key="9">
    <source>
        <dbReference type="RuleBase" id="RU000673"/>
    </source>
</evidence>
<evidence type="ECO:0000313" key="12">
    <source>
        <dbReference type="Proteomes" id="UP001054925"/>
    </source>
</evidence>
<evidence type="ECO:0000256" key="3">
    <source>
        <dbReference type="ARBA" id="ARBA00022801"/>
    </source>
</evidence>
<gene>
    <name evidence="11" type="primary">pth2</name>
    <name evidence="8" type="synonym">pth</name>
    <name evidence="11" type="ORF">CAT723_11320</name>
</gene>
<dbReference type="EMBL" id="BQKK01000002">
    <property type="protein sequence ID" value="GJN42653.1"/>
    <property type="molecule type" value="Genomic_DNA"/>
</dbReference>
<comment type="caution">
    <text evidence="11">The sequence shown here is derived from an EMBL/GenBank/DDBJ whole genome shotgun (WGS) entry which is preliminary data.</text>
</comment>
<dbReference type="GO" id="GO:0000049">
    <property type="term" value="F:tRNA binding"/>
    <property type="evidence" value="ECO:0007669"/>
    <property type="project" value="UniProtKB-UniRule"/>
</dbReference>
<dbReference type="CDD" id="cd00462">
    <property type="entry name" value="PTH"/>
    <property type="match status" value="1"/>
</dbReference>
<dbReference type="Pfam" id="PF01195">
    <property type="entry name" value="Pept_tRNA_hydro"/>
    <property type="match status" value="1"/>
</dbReference>
<dbReference type="GO" id="GO:0004045">
    <property type="term" value="F:peptidyl-tRNA hydrolase activity"/>
    <property type="evidence" value="ECO:0007669"/>
    <property type="project" value="UniProtKB-UniRule"/>
</dbReference>
<comment type="catalytic activity">
    <reaction evidence="6 8 9">
        <text>an N-acyl-L-alpha-aminoacyl-tRNA + H2O = an N-acyl-L-amino acid + a tRNA + H(+)</text>
        <dbReference type="Rhea" id="RHEA:54448"/>
        <dbReference type="Rhea" id="RHEA-COMP:10123"/>
        <dbReference type="Rhea" id="RHEA-COMP:13883"/>
        <dbReference type="ChEBI" id="CHEBI:15377"/>
        <dbReference type="ChEBI" id="CHEBI:15378"/>
        <dbReference type="ChEBI" id="CHEBI:59874"/>
        <dbReference type="ChEBI" id="CHEBI:78442"/>
        <dbReference type="ChEBI" id="CHEBI:138191"/>
        <dbReference type="EC" id="3.1.1.29"/>
    </reaction>
</comment>
<evidence type="ECO:0000256" key="8">
    <source>
        <dbReference type="HAMAP-Rule" id="MF_00083"/>
    </source>
</evidence>
<evidence type="ECO:0000313" key="11">
    <source>
        <dbReference type="EMBL" id="GJN42653.1"/>
    </source>
</evidence>
<feature type="site" description="Discriminates between blocked and unblocked aminoacyl-tRNA" evidence="8">
    <location>
        <position position="42"/>
    </location>
</feature>
<dbReference type="InterPro" id="IPR001328">
    <property type="entry name" value="Pept_tRNA_hydro"/>
</dbReference>
<evidence type="ECO:0000256" key="5">
    <source>
        <dbReference type="ARBA" id="ARBA00038063"/>
    </source>
</evidence>
<keyword evidence="2 8" id="KW-0820">tRNA-binding</keyword>
<dbReference type="Gene3D" id="3.40.50.1470">
    <property type="entry name" value="Peptidyl-tRNA hydrolase"/>
    <property type="match status" value="1"/>
</dbReference>
<evidence type="ECO:0000256" key="1">
    <source>
        <dbReference type="ARBA" id="ARBA00013260"/>
    </source>
</evidence>
<feature type="binding site" evidence="8">
    <location>
        <position position="47"/>
    </location>
    <ligand>
        <name>tRNA</name>
        <dbReference type="ChEBI" id="CHEBI:17843"/>
    </ligand>
</feature>
<reference evidence="11" key="1">
    <citation type="submission" date="2021-12" db="EMBL/GenBank/DDBJ databases">
        <title>Draft genome sequence of Corynebacterium ammoniagenes strain T-723.</title>
        <authorList>
            <person name="Matsuzawa M."/>
            <person name="Hiratani M."/>
            <person name="Abe I."/>
            <person name="Tsuji Y."/>
            <person name="Nakamura J."/>
        </authorList>
    </citation>
    <scope>NUCLEOTIDE SEQUENCE</scope>
    <source>
        <strain evidence="11">T-723</strain>
    </source>
</reference>